<comment type="similarity">
    <text evidence="3">Belongs to the CTU2/NCS2 family.</text>
</comment>
<sequence length="649" mass="69285">MSGCSLHEEDDIFYNPSLTGNHSGVGEQAQSQNPGQGHADRIMRPGDGLSRDEKRILGSWAATGHSTQKSGEQFCVKCKLCLAKVIVRQDEAICPSCLQESIIQKVRSVKAKGALQAQDRVLVAVSGGPSSLAVLHALMQMQVPCGQRASKGKLPFDVVIAHVDETEVYSSSVAGGGGGDEVAEGSLSSTSSPAEVDFRKQCDVDADLKAAVSSAGFSGDEVHVVELSTIYDKGSESERRDRLKTLLQAATDLTGREDLVGLLRQMLLLRLAEKVSCNKVVTGDTSTSMAIRVIAETAKGRGYALAGSLQMLDARHGSHAAAHVMPMREVTRKEAVFLCRFQGIRTMRPTSSVMAGDDHALLDSIASMHSVNALAESFIGGLQANVPSTISVVMRTALNLQPFPWNQLPDPYELKGKVPPRVLNDVTKRTPVHQKVRLSSAGNNKASDEVSTARELSENSSLQHPASSGASQDVAAIGISLATDTEAAADSQQSPPESSVNGLPTDDHRHVSKGLRNRAVQKGGASYGVVEGDGSMSCFCALCSCPKGLGDHDSSGQPFSISRVHTNIAEVDELAAEPVDRVDLMSLVSKACCRSCRSQIIGPIQRYLMQRLRCSLASKAEVYIVQQLNTKLAEVIPELVLKKCILEYS</sequence>
<dbReference type="Proteomes" id="UP000232323">
    <property type="component" value="Unassembled WGS sequence"/>
</dbReference>
<dbReference type="GO" id="GO:0032447">
    <property type="term" value="P:protein urmylation"/>
    <property type="evidence" value="ECO:0007669"/>
    <property type="project" value="UniProtKB-UniRule"/>
</dbReference>
<feature type="region of interest" description="Disordered" evidence="4">
    <location>
        <begin position="423"/>
        <end position="470"/>
    </location>
</feature>
<keyword evidence="2 3" id="KW-0819">tRNA processing</keyword>
<dbReference type="AlphaFoldDB" id="A0A250XH14"/>
<evidence type="ECO:0000313" key="5">
    <source>
        <dbReference type="EMBL" id="GAX82367.1"/>
    </source>
</evidence>
<evidence type="ECO:0000256" key="4">
    <source>
        <dbReference type="SAM" id="MobiDB-lite"/>
    </source>
</evidence>
<dbReference type="GO" id="GO:0005829">
    <property type="term" value="C:cytosol"/>
    <property type="evidence" value="ECO:0007669"/>
    <property type="project" value="TreeGrafter"/>
</dbReference>
<feature type="region of interest" description="Disordered" evidence="4">
    <location>
        <begin position="171"/>
        <end position="192"/>
    </location>
</feature>
<keyword evidence="1 3" id="KW-0963">Cytoplasm</keyword>
<dbReference type="GO" id="GO:0002143">
    <property type="term" value="P:tRNA wobble position uridine thiolation"/>
    <property type="evidence" value="ECO:0007669"/>
    <property type="project" value="TreeGrafter"/>
</dbReference>
<feature type="region of interest" description="Disordered" evidence="4">
    <location>
        <begin position="484"/>
        <end position="513"/>
    </location>
</feature>
<keyword evidence="6" id="KW-1185">Reference proteome</keyword>
<dbReference type="PANTHER" id="PTHR20882:SF14">
    <property type="entry name" value="CYTOPLASMIC TRNA 2-THIOLATION PROTEIN 2"/>
    <property type="match status" value="1"/>
</dbReference>
<dbReference type="STRING" id="1157962.A0A250XH14"/>
<dbReference type="Gene3D" id="3.40.50.620">
    <property type="entry name" value="HUPs"/>
    <property type="match status" value="1"/>
</dbReference>
<dbReference type="InterPro" id="IPR019407">
    <property type="entry name" value="CTU2"/>
</dbReference>
<comment type="caution">
    <text evidence="5">The sequence shown here is derived from an EMBL/GenBank/DDBJ whole genome shotgun (WGS) entry which is preliminary data.</text>
</comment>
<evidence type="ECO:0000256" key="1">
    <source>
        <dbReference type="ARBA" id="ARBA00022490"/>
    </source>
</evidence>
<accession>A0A250XH14</accession>
<gene>
    <name evidence="5" type="ORF">CEUSTIGMA_g9796.t1</name>
</gene>
<dbReference type="PANTHER" id="PTHR20882">
    <property type="entry name" value="CYTOPLASMIC TRNA 2-THIOLATION PROTEIN 2"/>
    <property type="match status" value="1"/>
</dbReference>
<comment type="pathway">
    <text evidence="3">tRNA modification; 5-methoxycarbonylmethyl-2-thiouridine-tRNA biosynthesis.</text>
</comment>
<feature type="compositionally biased region" description="Basic and acidic residues" evidence="4">
    <location>
        <begin position="446"/>
        <end position="457"/>
    </location>
</feature>
<dbReference type="GO" id="GO:0000049">
    <property type="term" value="F:tRNA binding"/>
    <property type="evidence" value="ECO:0007669"/>
    <property type="project" value="InterPro"/>
</dbReference>
<feature type="region of interest" description="Disordered" evidence="4">
    <location>
        <begin position="17"/>
        <end position="48"/>
    </location>
</feature>
<dbReference type="InterPro" id="IPR014729">
    <property type="entry name" value="Rossmann-like_a/b/a_fold"/>
</dbReference>
<name>A0A250XH14_9CHLO</name>
<feature type="compositionally biased region" description="Polar residues" evidence="4">
    <location>
        <begin position="17"/>
        <end position="35"/>
    </location>
</feature>
<evidence type="ECO:0000256" key="2">
    <source>
        <dbReference type="ARBA" id="ARBA00022694"/>
    </source>
</evidence>
<evidence type="ECO:0000256" key="3">
    <source>
        <dbReference type="HAMAP-Rule" id="MF_03054"/>
    </source>
</evidence>
<dbReference type="GO" id="GO:0016779">
    <property type="term" value="F:nucleotidyltransferase activity"/>
    <property type="evidence" value="ECO:0007669"/>
    <property type="project" value="UniProtKB-UniRule"/>
</dbReference>
<protein>
    <recommendedName>
        <fullName evidence="3">Cytoplasmic tRNA 2-thiolation protein 2</fullName>
    </recommendedName>
</protein>
<dbReference type="HAMAP" id="MF_03054">
    <property type="entry name" value="CTU2"/>
    <property type="match status" value="1"/>
</dbReference>
<dbReference type="GO" id="GO:0016783">
    <property type="term" value="F:sulfurtransferase activity"/>
    <property type="evidence" value="ECO:0007669"/>
    <property type="project" value="TreeGrafter"/>
</dbReference>
<dbReference type="SUPFAM" id="SSF52402">
    <property type="entry name" value="Adenine nucleotide alpha hydrolases-like"/>
    <property type="match status" value="1"/>
</dbReference>
<feature type="compositionally biased region" description="Basic and acidic residues" evidence="4">
    <location>
        <begin position="38"/>
        <end position="48"/>
    </location>
</feature>
<reference evidence="5 6" key="1">
    <citation type="submission" date="2017-08" db="EMBL/GenBank/DDBJ databases">
        <title>Acidophilic green algal genome provides insights into adaptation to an acidic environment.</title>
        <authorList>
            <person name="Hirooka S."/>
            <person name="Hirose Y."/>
            <person name="Kanesaki Y."/>
            <person name="Higuchi S."/>
            <person name="Fujiwara T."/>
            <person name="Onuma R."/>
            <person name="Era A."/>
            <person name="Ohbayashi R."/>
            <person name="Uzuka A."/>
            <person name="Nozaki H."/>
            <person name="Yoshikawa H."/>
            <person name="Miyagishima S.Y."/>
        </authorList>
    </citation>
    <scope>NUCLEOTIDE SEQUENCE [LARGE SCALE GENOMIC DNA]</scope>
    <source>
        <strain evidence="5 6">NIES-2499</strain>
    </source>
</reference>
<feature type="compositionally biased region" description="Polar residues" evidence="4">
    <location>
        <begin position="458"/>
        <end position="470"/>
    </location>
</feature>
<dbReference type="UniPathway" id="UPA00988"/>
<organism evidence="5 6">
    <name type="scientific">Chlamydomonas eustigma</name>
    <dbReference type="NCBI Taxonomy" id="1157962"/>
    <lineage>
        <taxon>Eukaryota</taxon>
        <taxon>Viridiplantae</taxon>
        <taxon>Chlorophyta</taxon>
        <taxon>core chlorophytes</taxon>
        <taxon>Chlorophyceae</taxon>
        <taxon>CS clade</taxon>
        <taxon>Chlamydomonadales</taxon>
        <taxon>Chlamydomonadaceae</taxon>
        <taxon>Chlamydomonas</taxon>
    </lineage>
</organism>
<dbReference type="EMBL" id="BEGY01000079">
    <property type="protein sequence ID" value="GAX82367.1"/>
    <property type="molecule type" value="Genomic_DNA"/>
</dbReference>
<proteinExistence type="inferred from homology"/>
<evidence type="ECO:0000313" key="6">
    <source>
        <dbReference type="Proteomes" id="UP000232323"/>
    </source>
</evidence>
<feature type="compositionally biased region" description="Polar residues" evidence="4">
    <location>
        <begin position="490"/>
        <end position="502"/>
    </location>
</feature>
<comment type="subcellular location">
    <subcellularLocation>
        <location evidence="3">Cytoplasm</location>
    </subcellularLocation>
</comment>
<comment type="function">
    <text evidence="3">Plays a central role in 2-thiolation of mcm(5)S(2)U at tRNA wobble positions of tRNA(Lys), tRNA(Glu) and tRNA(Gln). May act by forming a heterodimer with NCS6/CTU1 that ligates sulfur from thiocarboxylated URM1 onto the uridine of tRNAs at wobble position.</text>
</comment>
<dbReference type="OrthoDB" id="25129at2759"/>